<evidence type="ECO:0000313" key="4">
    <source>
        <dbReference type="Proteomes" id="UP001530293"/>
    </source>
</evidence>
<feature type="region of interest" description="Disordered" evidence="2">
    <location>
        <begin position="208"/>
        <end position="227"/>
    </location>
</feature>
<dbReference type="AlphaFoldDB" id="A0ABD3LYB4"/>
<keyword evidence="4" id="KW-1185">Reference proteome</keyword>
<evidence type="ECO:0000313" key="3">
    <source>
        <dbReference type="EMBL" id="KAL3756744.1"/>
    </source>
</evidence>
<protein>
    <submittedName>
        <fullName evidence="3">Uncharacterized protein</fullName>
    </submittedName>
</protein>
<organism evidence="3 4">
    <name type="scientific">Discostella pseudostelligera</name>
    <dbReference type="NCBI Taxonomy" id="259834"/>
    <lineage>
        <taxon>Eukaryota</taxon>
        <taxon>Sar</taxon>
        <taxon>Stramenopiles</taxon>
        <taxon>Ochrophyta</taxon>
        <taxon>Bacillariophyta</taxon>
        <taxon>Coscinodiscophyceae</taxon>
        <taxon>Thalassiosirophycidae</taxon>
        <taxon>Stephanodiscales</taxon>
        <taxon>Stephanodiscaceae</taxon>
        <taxon>Discostella</taxon>
    </lineage>
</organism>
<dbReference type="EMBL" id="JALLBG020000293">
    <property type="protein sequence ID" value="KAL3756744.1"/>
    <property type="molecule type" value="Genomic_DNA"/>
</dbReference>
<keyword evidence="1" id="KW-0175">Coiled coil</keyword>
<feature type="coiled-coil region" evidence="1">
    <location>
        <begin position="30"/>
        <end position="67"/>
    </location>
</feature>
<gene>
    <name evidence="3" type="ORF">ACHAWU_003494</name>
</gene>
<accession>A0ABD3LYB4</accession>
<evidence type="ECO:0000256" key="2">
    <source>
        <dbReference type="SAM" id="MobiDB-lite"/>
    </source>
</evidence>
<evidence type="ECO:0000256" key="1">
    <source>
        <dbReference type="SAM" id="Coils"/>
    </source>
</evidence>
<sequence>MPLPSSKTISRKLGNVGFTTSWSTVEELKLQHAEELARQQEEHAKRVESLETEIGQCRTEIDALKALSDEHVDTLMPLPSPAKSLKFVKNTTTRKARKGAAPMGNNGKQIENIISEMKQQHRKDLAKAAEIYAKKLYSLKKEAEKYKALAEATRAKDASAGVCDGNGVNLKTGVAQNDKENISRKQSLHNESNDSSKLTKIHADSVLPTEDINPTPHHATSKGTTLKCTDKQFPGPMKSSESLNGLDVLKDPYERLFLKEYEFNNDTIIDEALGKTICVNTSEGVNPEEIDALCTDLMDFMKDVKSKSLDSR</sequence>
<dbReference type="Proteomes" id="UP001530293">
    <property type="component" value="Unassembled WGS sequence"/>
</dbReference>
<comment type="caution">
    <text evidence="3">The sequence shown here is derived from an EMBL/GenBank/DDBJ whole genome shotgun (WGS) entry which is preliminary data.</text>
</comment>
<reference evidence="3 4" key="1">
    <citation type="submission" date="2024-10" db="EMBL/GenBank/DDBJ databases">
        <title>Updated reference genomes for cyclostephanoid diatoms.</title>
        <authorList>
            <person name="Roberts W.R."/>
            <person name="Alverson A.J."/>
        </authorList>
    </citation>
    <scope>NUCLEOTIDE SEQUENCE [LARGE SCALE GENOMIC DNA]</scope>
    <source>
        <strain evidence="3 4">AJA232-27</strain>
    </source>
</reference>
<feature type="compositionally biased region" description="Polar residues" evidence="2">
    <location>
        <begin position="189"/>
        <end position="198"/>
    </location>
</feature>
<feature type="region of interest" description="Disordered" evidence="2">
    <location>
        <begin position="177"/>
        <end position="199"/>
    </location>
</feature>
<proteinExistence type="predicted"/>
<name>A0ABD3LYB4_9STRA</name>